<feature type="compositionally biased region" description="Basic and acidic residues" evidence="1">
    <location>
        <begin position="1"/>
        <end position="15"/>
    </location>
</feature>
<dbReference type="RefSeq" id="WP_179503342.1">
    <property type="nucleotide sequence ID" value="NZ_JACCAA010000001.1"/>
</dbReference>
<feature type="region of interest" description="Disordered" evidence="1">
    <location>
        <begin position="1"/>
        <end position="20"/>
    </location>
</feature>
<dbReference type="Gene3D" id="3.30.70.970">
    <property type="entry name" value="RraB-like"/>
    <property type="match status" value="1"/>
</dbReference>
<evidence type="ECO:0000256" key="1">
    <source>
        <dbReference type="SAM" id="MobiDB-lite"/>
    </source>
</evidence>
<gene>
    <name evidence="3" type="ORF">BJ980_003331</name>
</gene>
<reference evidence="3 4" key="1">
    <citation type="submission" date="2020-07" db="EMBL/GenBank/DDBJ databases">
        <title>Sequencing the genomes of 1000 actinobacteria strains.</title>
        <authorList>
            <person name="Klenk H.-P."/>
        </authorList>
    </citation>
    <scope>NUCLEOTIDE SEQUENCE [LARGE SCALE GENOMIC DNA]</scope>
    <source>
        <strain evidence="3 4">DSM 23819</strain>
    </source>
</reference>
<dbReference type="AlphaFoldDB" id="A0A7Y9S5L2"/>
<comment type="caution">
    <text evidence="3">The sequence shown here is derived from an EMBL/GenBank/DDBJ whole genome shotgun (WGS) entry which is preliminary data.</text>
</comment>
<evidence type="ECO:0000313" key="3">
    <source>
        <dbReference type="EMBL" id="NYG60408.1"/>
    </source>
</evidence>
<feature type="domain" description="Regulator of ribonuclease activity B" evidence="2">
    <location>
        <begin position="24"/>
        <end position="116"/>
    </location>
</feature>
<organism evidence="3 4">
    <name type="scientific">Nocardioides daedukensis</name>
    <dbReference type="NCBI Taxonomy" id="634462"/>
    <lineage>
        <taxon>Bacteria</taxon>
        <taxon>Bacillati</taxon>
        <taxon>Actinomycetota</taxon>
        <taxon>Actinomycetes</taxon>
        <taxon>Propionibacteriales</taxon>
        <taxon>Nocardioidaceae</taxon>
        <taxon>Nocardioides</taxon>
    </lineage>
</organism>
<dbReference type="InterPro" id="IPR009671">
    <property type="entry name" value="RraB_dom"/>
</dbReference>
<protein>
    <submittedName>
        <fullName evidence="3">Regulator of RNase E activity RraB</fullName>
    </submittedName>
</protein>
<evidence type="ECO:0000259" key="2">
    <source>
        <dbReference type="Pfam" id="PF06877"/>
    </source>
</evidence>
<dbReference type="Proteomes" id="UP000540656">
    <property type="component" value="Unassembled WGS sequence"/>
</dbReference>
<evidence type="ECO:0000313" key="4">
    <source>
        <dbReference type="Proteomes" id="UP000540656"/>
    </source>
</evidence>
<keyword evidence="4" id="KW-1185">Reference proteome</keyword>
<dbReference type="SUPFAM" id="SSF89946">
    <property type="entry name" value="Hypothetical protein VC0424"/>
    <property type="match status" value="1"/>
</dbReference>
<dbReference type="InterPro" id="IPR036701">
    <property type="entry name" value="RraB-like_sf"/>
</dbReference>
<sequence>MALFKKRDGAAEAEPHMNPIDLETLAKINEQSSPDTPREWLQVLYAADERAARKAADEITAADWEIRTVEEAEDGDDWLVLAARTDVILSPELVCRARAFFEKVASRTAGGQYDGWQASL</sequence>
<name>A0A7Y9S5L2_9ACTN</name>
<dbReference type="Pfam" id="PF06877">
    <property type="entry name" value="RraB"/>
    <property type="match status" value="1"/>
</dbReference>
<dbReference type="EMBL" id="JACCAA010000001">
    <property type="protein sequence ID" value="NYG60408.1"/>
    <property type="molecule type" value="Genomic_DNA"/>
</dbReference>
<accession>A0A7Y9S5L2</accession>
<proteinExistence type="predicted"/>